<dbReference type="Proteomes" id="UP001240236">
    <property type="component" value="Unassembled WGS sequence"/>
</dbReference>
<sequence length="330" mass="36616">MMGGMWRRLSYVYVLIGAGLVLGAVVTLWPIRDTPGLATQLRINIGSNLIDLVLAVLVLQPAVVALNRNAVRRRNSLDYRDVIRRIERAQYRVDIWKFWTGLLEPRYERAFVAAVHGALERDVRFRIMLTDPASADAAARGRQTAPTDAVALIRQNIERLDALIGTLPPDRRDLFTVGISPVGPAHAIYRVDDWLSYGRFGTRRVSENQQREVQVHGDLGALALEAFDGRWTAARPIAEHYRLRVRFTAASGAVERDVPYVICDDEPWVDLGGEPPDGDVTAGGVSYRMAGPAGGERAAALFQAKYGRGDAVLVRLARRPRGSRRTVEGR</sequence>
<feature type="transmembrane region" description="Helical" evidence="1">
    <location>
        <begin position="43"/>
        <end position="66"/>
    </location>
</feature>
<comment type="caution">
    <text evidence="2">The sequence shown here is derived from an EMBL/GenBank/DDBJ whole genome shotgun (WGS) entry which is preliminary data.</text>
</comment>
<dbReference type="RefSeq" id="WP_307235933.1">
    <property type="nucleotide sequence ID" value="NZ_JAUSUZ010000001.1"/>
</dbReference>
<gene>
    <name evidence="2" type="ORF">J2S42_001156</name>
</gene>
<keyword evidence="1" id="KW-0812">Transmembrane</keyword>
<dbReference type="EMBL" id="JAUSUZ010000001">
    <property type="protein sequence ID" value="MDQ0364487.1"/>
    <property type="molecule type" value="Genomic_DNA"/>
</dbReference>
<reference evidence="2 3" key="1">
    <citation type="submission" date="2023-07" db="EMBL/GenBank/DDBJ databases">
        <title>Sequencing the genomes of 1000 actinobacteria strains.</title>
        <authorList>
            <person name="Klenk H.-P."/>
        </authorList>
    </citation>
    <scope>NUCLEOTIDE SEQUENCE [LARGE SCALE GENOMIC DNA]</scope>
    <source>
        <strain evidence="2 3">DSM 44709</strain>
    </source>
</reference>
<name>A0AAE4AVX2_9ACTN</name>
<evidence type="ECO:0000313" key="2">
    <source>
        <dbReference type="EMBL" id="MDQ0364487.1"/>
    </source>
</evidence>
<evidence type="ECO:0000256" key="1">
    <source>
        <dbReference type="SAM" id="Phobius"/>
    </source>
</evidence>
<keyword evidence="3" id="KW-1185">Reference proteome</keyword>
<accession>A0AAE4AVX2</accession>
<feature type="transmembrane region" description="Helical" evidence="1">
    <location>
        <begin position="12"/>
        <end position="31"/>
    </location>
</feature>
<protein>
    <submittedName>
        <fullName evidence="2">Uncharacterized protein</fullName>
    </submittedName>
</protein>
<keyword evidence="1" id="KW-1133">Transmembrane helix</keyword>
<evidence type="ECO:0000313" key="3">
    <source>
        <dbReference type="Proteomes" id="UP001240236"/>
    </source>
</evidence>
<dbReference type="AlphaFoldDB" id="A0AAE4AVX2"/>
<organism evidence="2 3">
    <name type="scientific">Catenuloplanes indicus</name>
    <dbReference type="NCBI Taxonomy" id="137267"/>
    <lineage>
        <taxon>Bacteria</taxon>
        <taxon>Bacillati</taxon>
        <taxon>Actinomycetota</taxon>
        <taxon>Actinomycetes</taxon>
        <taxon>Micromonosporales</taxon>
        <taxon>Micromonosporaceae</taxon>
        <taxon>Catenuloplanes</taxon>
    </lineage>
</organism>
<proteinExistence type="predicted"/>
<keyword evidence="1" id="KW-0472">Membrane</keyword>